<keyword evidence="1" id="KW-0732">Signal</keyword>
<dbReference type="AlphaFoldDB" id="A0A0E9PKF4"/>
<sequence>MMLCPVFLCKFPCLSTCGSSPLWWVCEVVMLDLKVLYAIFTHQSKCKVKLTW</sequence>
<organism evidence="2">
    <name type="scientific">Anguilla anguilla</name>
    <name type="common">European freshwater eel</name>
    <name type="synonym">Muraena anguilla</name>
    <dbReference type="NCBI Taxonomy" id="7936"/>
    <lineage>
        <taxon>Eukaryota</taxon>
        <taxon>Metazoa</taxon>
        <taxon>Chordata</taxon>
        <taxon>Craniata</taxon>
        <taxon>Vertebrata</taxon>
        <taxon>Euteleostomi</taxon>
        <taxon>Actinopterygii</taxon>
        <taxon>Neopterygii</taxon>
        <taxon>Teleostei</taxon>
        <taxon>Anguilliformes</taxon>
        <taxon>Anguillidae</taxon>
        <taxon>Anguilla</taxon>
    </lineage>
</organism>
<name>A0A0E9PKF4_ANGAN</name>
<feature type="chain" id="PRO_5002430690" evidence="1">
    <location>
        <begin position="20"/>
        <end position="52"/>
    </location>
</feature>
<protein>
    <submittedName>
        <fullName evidence="2">Uncharacterized protein</fullName>
    </submittedName>
</protein>
<evidence type="ECO:0000313" key="2">
    <source>
        <dbReference type="EMBL" id="JAH04293.1"/>
    </source>
</evidence>
<dbReference type="EMBL" id="GBXM01104284">
    <property type="protein sequence ID" value="JAH04293.1"/>
    <property type="molecule type" value="Transcribed_RNA"/>
</dbReference>
<reference evidence="2" key="1">
    <citation type="submission" date="2014-11" db="EMBL/GenBank/DDBJ databases">
        <authorList>
            <person name="Amaro Gonzalez C."/>
        </authorList>
    </citation>
    <scope>NUCLEOTIDE SEQUENCE</scope>
</reference>
<proteinExistence type="predicted"/>
<evidence type="ECO:0000256" key="1">
    <source>
        <dbReference type="SAM" id="SignalP"/>
    </source>
</evidence>
<accession>A0A0E9PKF4</accession>
<feature type="signal peptide" evidence="1">
    <location>
        <begin position="1"/>
        <end position="19"/>
    </location>
</feature>
<reference evidence="2" key="2">
    <citation type="journal article" date="2015" name="Fish Shellfish Immunol.">
        <title>Early steps in the European eel (Anguilla anguilla)-Vibrio vulnificus interaction in the gills: Role of the RtxA13 toxin.</title>
        <authorList>
            <person name="Callol A."/>
            <person name="Pajuelo D."/>
            <person name="Ebbesson L."/>
            <person name="Teles M."/>
            <person name="MacKenzie S."/>
            <person name="Amaro C."/>
        </authorList>
    </citation>
    <scope>NUCLEOTIDE SEQUENCE</scope>
</reference>